<reference evidence="4" key="1">
    <citation type="journal article" date="2019" name="Int. J. Syst. Evol. Microbiol.">
        <title>The Global Catalogue of Microorganisms (GCM) 10K type strain sequencing project: providing services to taxonomists for standard genome sequencing and annotation.</title>
        <authorList>
            <consortium name="The Broad Institute Genomics Platform"/>
            <consortium name="The Broad Institute Genome Sequencing Center for Infectious Disease"/>
            <person name="Wu L."/>
            <person name="Ma J."/>
        </authorList>
    </citation>
    <scope>NUCLEOTIDE SEQUENCE [LARGE SCALE GENOMIC DNA]</scope>
    <source>
        <strain evidence="4">CCUG 46385</strain>
    </source>
</reference>
<feature type="domain" description="CRISPR type III-associated protein" evidence="2">
    <location>
        <begin position="9"/>
        <end position="199"/>
    </location>
</feature>
<dbReference type="PANTHER" id="PTHR35579:SF6">
    <property type="entry name" value="DUF324 DOMAIN-CONTAINING PROTEIN"/>
    <property type="match status" value="1"/>
</dbReference>
<organism evidence="3 4">
    <name type="scientific">Filifactor villosus</name>
    <dbReference type="NCBI Taxonomy" id="29374"/>
    <lineage>
        <taxon>Bacteria</taxon>
        <taxon>Bacillati</taxon>
        <taxon>Bacillota</taxon>
        <taxon>Clostridia</taxon>
        <taxon>Peptostreptococcales</taxon>
        <taxon>Filifactoraceae</taxon>
        <taxon>Filifactor</taxon>
    </lineage>
</organism>
<evidence type="ECO:0000259" key="2">
    <source>
        <dbReference type="Pfam" id="PF03787"/>
    </source>
</evidence>
<accession>A0ABV9QJR8</accession>
<name>A0ABV9QJR8_9FIRM</name>
<dbReference type="PANTHER" id="PTHR35579">
    <property type="entry name" value="CRISPR SYSTEM CMS ENDORIBONUCLEASE CSM3"/>
    <property type="match status" value="1"/>
</dbReference>
<dbReference type="Proteomes" id="UP001595916">
    <property type="component" value="Unassembled WGS sequence"/>
</dbReference>
<dbReference type="RefSeq" id="WP_379787565.1">
    <property type="nucleotide sequence ID" value="NZ_JBHSHL010000013.1"/>
</dbReference>
<keyword evidence="4" id="KW-1185">Reference proteome</keyword>
<dbReference type="CDD" id="cd09726">
    <property type="entry name" value="RAMP_I_III"/>
    <property type="match status" value="2"/>
</dbReference>
<gene>
    <name evidence="3" type="ORF">ACFO4R_03190</name>
</gene>
<dbReference type="InterPro" id="IPR052216">
    <property type="entry name" value="CRISPR_Csm3_endoribonuclease"/>
</dbReference>
<evidence type="ECO:0000313" key="4">
    <source>
        <dbReference type="Proteomes" id="UP001595916"/>
    </source>
</evidence>
<protein>
    <submittedName>
        <fullName evidence="3">RAMP superfamily CRISPR-associated protein</fullName>
    </submittedName>
</protein>
<dbReference type="EMBL" id="JBHSHL010000013">
    <property type="protein sequence ID" value="MFC4804078.1"/>
    <property type="molecule type" value="Genomic_DNA"/>
</dbReference>
<keyword evidence="1" id="KW-0051">Antiviral defense</keyword>
<dbReference type="Pfam" id="PF03787">
    <property type="entry name" value="RAMPs"/>
    <property type="match status" value="2"/>
</dbReference>
<sequence length="469" mass="52237">MLLLLKGILTAKTPFMIGSGKDEGSDSDVLRNGRDEIFIPGTTLAGVCRHFLEDGALKEKQQKIETAENQVGEKQETGDRKKSITEVFGGKIGRTSDSRDTLESKIIFYDAFETAKTKQDLGITTKVRDSVRLNHKVSVDKSKFDYEVVEAGASFKFRVEWLTEDEKFSKGLLSRIIEGLNKGDIRIGAKTTRGFGEFELTEVRYAMIDLNKNMSAYISLGADWDSDKNGESVKWEAWEQTATTAYKSAYEVICKEIALDGFLFLRDYATLAKTDPEDKESKFVDAQTLVDRNGNPVIPGTAWAGAFRHHCAKILKRAGHTGIEALLDAMFGYRTKLDDKGELKRDPNDKKKKSKSNIIFRETTIHKETVVMLNRTRSAIDRFSGSALQTGALFTERIACAKDGESPLAKFCLEIKIRKDIKDFAMAKSLIDVCIQDLEQGLLAVGGNTSIGAGMFKALGREEERDARI</sequence>
<dbReference type="InterPro" id="IPR005537">
    <property type="entry name" value="RAMP_III_fam"/>
</dbReference>
<feature type="domain" description="CRISPR type III-associated protein" evidence="2">
    <location>
        <begin position="282"/>
        <end position="456"/>
    </location>
</feature>
<proteinExistence type="predicted"/>
<evidence type="ECO:0000256" key="1">
    <source>
        <dbReference type="ARBA" id="ARBA00023118"/>
    </source>
</evidence>
<comment type="caution">
    <text evidence="3">The sequence shown here is derived from an EMBL/GenBank/DDBJ whole genome shotgun (WGS) entry which is preliminary data.</text>
</comment>
<evidence type="ECO:0000313" key="3">
    <source>
        <dbReference type="EMBL" id="MFC4804078.1"/>
    </source>
</evidence>